<feature type="compositionally biased region" description="Basic and acidic residues" evidence="5">
    <location>
        <begin position="62"/>
        <end position="71"/>
    </location>
</feature>
<accession>B8JD22</accession>
<organism evidence="7 8">
    <name type="scientific">Anaeromyxobacter dehalogenans (strain ATCC BAA-258 / DSM 21875 / 2CP-1)</name>
    <dbReference type="NCBI Taxonomy" id="455488"/>
    <lineage>
        <taxon>Bacteria</taxon>
        <taxon>Pseudomonadati</taxon>
        <taxon>Myxococcota</taxon>
        <taxon>Myxococcia</taxon>
        <taxon>Myxococcales</taxon>
        <taxon>Cystobacterineae</taxon>
        <taxon>Anaeromyxobacteraceae</taxon>
        <taxon>Anaeromyxobacter</taxon>
    </lineage>
</organism>
<sequence length="256" mass="27608">MSIPVATALGRRDRMWPAVLASLMVHAGLITWALVRQQGPAIDLEQKPIVAKLVRLGEKRPEQWLPRKETPPEPAAAEPMPAVATAPAAPTPAPPAPAAPVPGSKPSPVPPAPRPPARTGPTTAGSSTSVASMLSRVKQQVERERWGDPEGDPAGDASEAGEGDRYLALVKRALQENYRVPATISERDRMYLKGTVVLWIEPDGNIARWRIEKSSGNGAFDDALERTVRQTRLPPPPDAQRQLYRSTGLAIVFEIG</sequence>
<comment type="subcellular location">
    <subcellularLocation>
        <location evidence="1">Membrane</location>
        <topology evidence="1">Single-pass membrane protein</topology>
    </subcellularLocation>
</comment>
<dbReference type="KEGG" id="acp:A2cp1_0695"/>
<evidence type="ECO:0000313" key="8">
    <source>
        <dbReference type="Proteomes" id="UP000007089"/>
    </source>
</evidence>
<dbReference type="InterPro" id="IPR006260">
    <property type="entry name" value="TonB/TolA_C"/>
</dbReference>
<feature type="domain" description="TonB C-terminal" evidence="6">
    <location>
        <begin position="166"/>
        <end position="256"/>
    </location>
</feature>
<dbReference type="HOGENOM" id="CLU_1096859_0_0_7"/>
<feature type="region of interest" description="Disordered" evidence="5">
    <location>
        <begin position="62"/>
        <end position="162"/>
    </location>
</feature>
<dbReference type="InterPro" id="IPR037682">
    <property type="entry name" value="TonB_C"/>
</dbReference>
<feature type="compositionally biased region" description="Low complexity" evidence="5">
    <location>
        <begin position="75"/>
        <end position="88"/>
    </location>
</feature>
<dbReference type="PROSITE" id="PS52015">
    <property type="entry name" value="TONB_CTD"/>
    <property type="match status" value="1"/>
</dbReference>
<evidence type="ECO:0000259" key="6">
    <source>
        <dbReference type="PROSITE" id="PS52015"/>
    </source>
</evidence>
<proteinExistence type="predicted"/>
<gene>
    <name evidence="7" type="ordered locus">A2cp1_0695</name>
</gene>
<dbReference type="AlphaFoldDB" id="B8JD22"/>
<dbReference type="Proteomes" id="UP000007089">
    <property type="component" value="Chromosome"/>
</dbReference>
<dbReference type="GO" id="GO:0016020">
    <property type="term" value="C:membrane"/>
    <property type="evidence" value="ECO:0007669"/>
    <property type="project" value="UniProtKB-SubCell"/>
</dbReference>
<evidence type="ECO:0000256" key="1">
    <source>
        <dbReference type="ARBA" id="ARBA00004167"/>
    </source>
</evidence>
<evidence type="ECO:0000256" key="3">
    <source>
        <dbReference type="ARBA" id="ARBA00022989"/>
    </source>
</evidence>
<dbReference type="GO" id="GO:0055085">
    <property type="term" value="P:transmembrane transport"/>
    <property type="evidence" value="ECO:0007669"/>
    <property type="project" value="InterPro"/>
</dbReference>
<dbReference type="SUPFAM" id="SSF74653">
    <property type="entry name" value="TolA/TonB C-terminal domain"/>
    <property type="match status" value="1"/>
</dbReference>
<evidence type="ECO:0000256" key="2">
    <source>
        <dbReference type="ARBA" id="ARBA00022692"/>
    </source>
</evidence>
<keyword evidence="2" id="KW-0812">Transmembrane</keyword>
<keyword evidence="3" id="KW-1133">Transmembrane helix</keyword>
<name>B8JD22_ANAD2</name>
<feature type="compositionally biased region" description="Basic and acidic residues" evidence="5">
    <location>
        <begin position="139"/>
        <end position="148"/>
    </location>
</feature>
<reference evidence="7" key="1">
    <citation type="submission" date="2009-01" db="EMBL/GenBank/DDBJ databases">
        <title>Complete sequence of Anaeromyxobacter dehalogenans 2CP-1.</title>
        <authorList>
            <consortium name="US DOE Joint Genome Institute"/>
            <person name="Lucas S."/>
            <person name="Copeland A."/>
            <person name="Lapidus A."/>
            <person name="Glavina del Rio T."/>
            <person name="Dalin E."/>
            <person name="Tice H."/>
            <person name="Bruce D."/>
            <person name="Goodwin L."/>
            <person name="Pitluck S."/>
            <person name="Saunders E."/>
            <person name="Brettin T."/>
            <person name="Detter J.C."/>
            <person name="Han C."/>
            <person name="Larimer F."/>
            <person name="Land M."/>
            <person name="Hauser L."/>
            <person name="Kyrpides N."/>
            <person name="Ovchinnikova G."/>
            <person name="Beliaev A.S."/>
            <person name="Richardson P."/>
        </authorList>
    </citation>
    <scope>NUCLEOTIDE SEQUENCE</scope>
    <source>
        <strain evidence="7">2CP-1</strain>
    </source>
</reference>
<evidence type="ECO:0000313" key="7">
    <source>
        <dbReference type="EMBL" id="ACL64050.1"/>
    </source>
</evidence>
<dbReference type="EMBL" id="CP001359">
    <property type="protein sequence ID" value="ACL64050.1"/>
    <property type="molecule type" value="Genomic_DNA"/>
</dbReference>
<keyword evidence="4" id="KW-0472">Membrane</keyword>
<keyword evidence="8" id="KW-1185">Reference proteome</keyword>
<protein>
    <submittedName>
        <fullName evidence="7">TonB family protein</fullName>
    </submittedName>
</protein>
<feature type="compositionally biased region" description="Pro residues" evidence="5">
    <location>
        <begin position="89"/>
        <end position="118"/>
    </location>
</feature>
<evidence type="ECO:0000256" key="4">
    <source>
        <dbReference type="ARBA" id="ARBA00023136"/>
    </source>
</evidence>
<dbReference type="Gene3D" id="3.30.1150.10">
    <property type="match status" value="1"/>
</dbReference>
<dbReference type="RefSeq" id="WP_012632086.1">
    <property type="nucleotide sequence ID" value="NC_011891.1"/>
</dbReference>
<dbReference type="Pfam" id="PF13103">
    <property type="entry name" value="TonB_2"/>
    <property type="match status" value="1"/>
</dbReference>
<dbReference type="NCBIfam" id="TIGR01352">
    <property type="entry name" value="tonB_Cterm"/>
    <property type="match status" value="1"/>
</dbReference>
<evidence type="ECO:0000256" key="5">
    <source>
        <dbReference type="SAM" id="MobiDB-lite"/>
    </source>
</evidence>